<evidence type="ECO:0000256" key="1">
    <source>
        <dbReference type="ARBA" id="ARBA00022705"/>
    </source>
</evidence>
<evidence type="ECO:0000313" key="3">
    <source>
        <dbReference type="EMBL" id="QHU12735.1"/>
    </source>
</evidence>
<organism evidence="3">
    <name type="scientific">viral metagenome</name>
    <dbReference type="NCBI Taxonomy" id="1070528"/>
    <lineage>
        <taxon>unclassified sequences</taxon>
        <taxon>metagenomes</taxon>
        <taxon>organismal metagenomes</taxon>
    </lineage>
</organism>
<dbReference type="EMBL" id="MN740809">
    <property type="protein sequence ID" value="QHU12735.1"/>
    <property type="molecule type" value="Genomic_DNA"/>
</dbReference>
<dbReference type="InterPro" id="IPR003593">
    <property type="entry name" value="AAA+_ATPase"/>
</dbReference>
<dbReference type="PANTHER" id="PTHR23389">
    <property type="entry name" value="CHROMOSOME TRANSMISSION FIDELITY FACTOR 18"/>
    <property type="match status" value="1"/>
</dbReference>
<dbReference type="GO" id="GO:0006260">
    <property type="term" value="P:DNA replication"/>
    <property type="evidence" value="ECO:0007669"/>
    <property type="project" value="UniProtKB-KW"/>
</dbReference>
<dbReference type="SMART" id="SM00382">
    <property type="entry name" value="AAA"/>
    <property type="match status" value="1"/>
</dbReference>
<accession>A0A6C0K3U6</accession>
<reference evidence="3" key="1">
    <citation type="journal article" date="2020" name="Nature">
        <title>Giant virus diversity and host interactions through global metagenomics.</title>
        <authorList>
            <person name="Schulz F."/>
            <person name="Roux S."/>
            <person name="Paez-Espino D."/>
            <person name="Jungbluth S."/>
            <person name="Walsh D.A."/>
            <person name="Denef V.J."/>
            <person name="McMahon K.D."/>
            <person name="Konstantinidis K.T."/>
            <person name="Eloe-Fadrosh E.A."/>
            <person name="Kyrpides N.C."/>
            <person name="Woyke T."/>
        </authorList>
    </citation>
    <scope>NUCLEOTIDE SEQUENCE</scope>
    <source>
        <strain evidence="3">GVMAG-S-1101172-89</strain>
    </source>
</reference>
<evidence type="ECO:0000259" key="2">
    <source>
        <dbReference type="SMART" id="SM00382"/>
    </source>
</evidence>
<name>A0A6C0K3U6_9ZZZZ</name>
<dbReference type="AlphaFoldDB" id="A0A6C0K3U6"/>
<dbReference type="Pfam" id="PF00004">
    <property type="entry name" value="AAA"/>
    <property type="match status" value="1"/>
</dbReference>
<dbReference type="InterPro" id="IPR027417">
    <property type="entry name" value="P-loop_NTPase"/>
</dbReference>
<feature type="domain" description="AAA+ ATPase" evidence="2">
    <location>
        <begin position="24"/>
        <end position="156"/>
    </location>
</feature>
<proteinExistence type="predicted"/>
<dbReference type="PANTHER" id="PTHR23389:SF6">
    <property type="entry name" value="REPLICATION FACTOR C SUBUNIT 1"/>
    <property type="match status" value="1"/>
</dbReference>
<dbReference type="SUPFAM" id="SSF52540">
    <property type="entry name" value="P-loop containing nucleoside triphosphate hydrolases"/>
    <property type="match status" value="1"/>
</dbReference>
<protein>
    <recommendedName>
        <fullName evidence="2">AAA+ ATPase domain-containing protein</fullName>
    </recommendedName>
</protein>
<dbReference type="InterPro" id="IPR003959">
    <property type="entry name" value="ATPase_AAA_core"/>
</dbReference>
<dbReference type="GO" id="GO:0005524">
    <property type="term" value="F:ATP binding"/>
    <property type="evidence" value="ECO:0007669"/>
    <property type="project" value="InterPro"/>
</dbReference>
<keyword evidence="1" id="KW-0235">DNA replication</keyword>
<sequence>MEGDTVCLHPEVEHSISKWLEVRDKAAVLLLGPPGIGKTTLALRVFRKAGLKPIEFNASHTRSGTSFRKTILPLLREGGIVQMIKSGKRGGIGILLDEIDGLSNGEKGGLSELHTYLKLPEARQASPLILISNSLDTRTLQQIAKICLTFEIEPALPERLESWLKMEIPLTYTGDLRSLKRQLSGLEIPQELMEIPDGVMSIAKWTLWNGDYDTQILFDVENNEGNLASLICLENIPERIEASLGTTELAWNIYIKLFNAYKISDQGDFWAFFYQCWTILPISLRLKLKVISLRLVEDAPLNNTIDKNIQELRYTPVLTKQSAMFNAWKLICEVAEKYSIPIRMAPNYAHLEANESGLKPDRVRRFNSISIENLYHQIS</sequence>
<dbReference type="GO" id="GO:0016887">
    <property type="term" value="F:ATP hydrolysis activity"/>
    <property type="evidence" value="ECO:0007669"/>
    <property type="project" value="InterPro"/>
</dbReference>
<dbReference type="Gene3D" id="3.40.50.300">
    <property type="entry name" value="P-loop containing nucleotide triphosphate hydrolases"/>
    <property type="match status" value="1"/>
</dbReference>
<dbReference type="CDD" id="cd00009">
    <property type="entry name" value="AAA"/>
    <property type="match status" value="1"/>
</dbReference>